<proteinExistence type="predicted"/>
<dbReference type="GO" id="GO:0000118">
    <property type="term" value="C:histone deacetylase complex"/>
    <property type="evidence" value="ECO:0007669"/>
    <property type="project" value="TreeGrafter"/>
</dbReference>
<dbReference type="GO" id="GO:0040029">
    <property type="term" value="P:epigenetic regulation of gene expression"/>
    <property type="evidence" value="ECO:0007669"/>
    <property type="project" value="TreeGrafter"/>
</dbReference>
<reference evidence="10" key="3">
    <citation type="submission" date="2016-06" db="UniProtKB">
        <authorList>
            <consortium name="WormBaseParasite"/>
        </authorList>
    </citation>
    <scope>IDENTIFICATION</scope>
</reference>
<organism evidence="9 10">
    <name type="scientific">Globodera pallida</name>
    <name type="common">Potato cyst nematode worm</name>
    <name type="synonym">Heterodera pallida</name>
    <dbReference type="NCBI Taxonomy" id="36090"/>
    <lineage>
        <taxon>Eukaryota</taxon>
        <taxon>Metazoa</taxon>
        <taxon>Ecdysozoa</taxon>
        <taxon>Nematoda</taxon>
        <taxon>Chromadorea</taxon>
        <taxon>Rhabditida</taxon>
        <taxon>Tylenchina</taxon>
        <taxon>Tylenchomorpha</taxon>
        <taxon>Tylenchoidea</taxon>
        <taxon>Heteroderidae</taxon>
        <taxon>Heteroderinae</taxon>
        <taxon>Globodera</taxon>
    </lineage>
</organism>
<keyword evidence="3" id="KW-0678">Repressor</keyword>
<dbReference type="InterPro" id="IPR023696">
    <property type="entry name" value="Ureohydrolase_dom_sf"/>
</dbReference>
<dbReference type="PANTHER" id="PTHR10625">
    <property type="entry name" value="HISTONE DEACETYLASE HDAC1-RELATED"/>
    <property type="match status" value="1"/>
</dbReference>
<protein>
    <recommendedName>
        <fullName evidence="2">histone deacetylase</fullName>
        <ecNumber evidence="2">3.5.1.98</ecNumber>
    </recommendedName>
</protein>
<keyword evidence="5" id="KW-0156">Chromatin regulator</keyword>
<evidence type="ECO:0000256" key="4">
    <source>
        <dbReference type="ARBA" id="ARBA00022801"/>
    </source>
</evidence>
<dbReference type="Gene3D" id="3.40.800.20">
    <property type="entry name" value="Histone deacetylase domain"/>
    <property type="match status" value="1"/>
</dbReference>
<evidence type="ECO:0000256" key="2">
    <source>
        <dbReference type="ARBA" id="ARBA00012111"/>
    </source>
</evidence>
<evidence type="ECO:0000313" key="10">
    <source>
        <dbReference type="WBParaSite" id="GPLIN_001288400"/>
    </source>
</evidence>
<dbReference type="GO" id="GO:0141221">
    <property type="term" value="F:histone deacetylase activity, hydrolytic mechanism"/>
    <property type="evidence" value="ECO:0007669"/>
    <property type="project" value="UniProtKB-EC"/>
</dbReference>
<sequence length="125" mass="13906">MKKTLLMPFRYNLSSKIFGYFTRTLTQFANGRVVLALEGGYELTAICDSAEECVKALCSNGGEITQLSAETLEQIPNNSAQETIQKVIAVHKKHWPCLTGVQGINTSELHWQTISQRFSSLTVHS</sequence>
<evidence type="ECO:0000256" key="8">
    <source>
        <dbReference type="ARBA" id="ARBA00023242"/>
    </source>
</evidence>
<evidence type="ECO:0000256" key="5">
    <source>
        <dbReference type="ARBA" id="ARBA00022853"/>
    </source>
</evidence>
<dbReference type="InterPro" id="IPR037138">
    <property type="entry name" value="His_deacetylse_dom_sf"/>
</dbReference>
<reference evidence="9" key="2">
    <citation type="submission" date="2014-05" db="EMBL/GenBank/DDBJ databases">
        <title>The genome and life-stage specific transcriptomes of Globodera pallida elucidate key aspects of plant parasitism by a cyst nematode.</title>
        <authorList>
            <person name="Cotton J.A."/>
            <person name="Lilley C.J."/>
            <person name="Jones L.M."/>
            <person name="Kikuchi T."/>
            <person name="Reid A.J."/>
            <person name="Thorpe P."/>
            <person name="Tsai I.J."/>
            <person name="Beasley H."/>
            <person name="Blok V."/>
            <person name="Cock P.J.A."/>
            <person name="Van den Akker S.E."/>
            <person name="Holroyd N."/>
            <person name="Hunt M."/>
            <person name="Mantelin S."/>
            <person name="Naghra H."/>
            <person name="Pain A."/>
            <person name="Palomares-Rius J.E."/>
            <person name="Zarowiecki M."/>
            <person name="Berriman M."/>
            <person name="Jones J.T."/>
            <person name="Urwin P.E."/>
        </authorList>
    </citation>
    <scope>NUCLEOTIDE SEQUENCE [LARGE SCALE GENOMIC DNA]</scope>
    <source>
        <strain evidence="9">Lindley</strain>
    </source>
</reference>
<comment type="subcellular location">
    <subcellularLocation>
        <location evidence="1">Nucleus</location>
    </subcellularLocation>
</comment>
<dbReference type="SUPFAM" id="SSF52768">
    <property type="entry name" value="Arginase/deacetylase"/>
    <property type="match status" value="1"/>
</dbReference>
<evidence type="ECO:0000256" key="3">
    <source>
        <dbReference type="ARBA" id="ARBA00022491"/>
    </source>
</evidence>
<keyword evidence="7" id="KW-0804">Transcription</keyword>
<evidence type="ECO:0000256" key="6">
    <source>
        <dbReference type="ARBA" id="ARBA00023015"/>
    </source>
</evidence>
<keyword evidence="6" id="KW-0805">Transcription regulation</keyword>
<dbReference type="AlphaFoldDB" id="A0A183CJ28"/>
<name>A0A183CJ28_GLOPA</name>
<dbReference type="EC" id="3.5.1.98" evidence="2"/>
<evidence type="ECO:0000256" key="1">
    <source>
        <dbReference type="ARBA" id="ARBA00004123"/>
    </source>
</evidence>
<keyword evidence="9" id="KW-1185">Reference proteome</keyword>
<evidence type="ECO:0000256" key="7">
    <source>
        <dbReference type="ARBA" id="ARBA00023163"/>
    </source>
</evidence>
<evidence type="ECO:0000313" key="9">
    <source>
        <dbReference type="Proteomes" id="UP000050741"/>
    </source>
</evidence>
<accession>A0A183CJ28</accession>
<keyword evidence="4" id="KW-0378">Hydrolase</keyword>
<reference evidence="9" key="1">
    <citation type="submission" date="2013-12" db="EMBL/GenBank/DDBJ databases">
        <authorList>
            <person name="Aslett M."/>
        </authorList>
    </citation>
    <scope>NUCLEOTIDE SEQUENCE [LARGE SCALE GENOMIC DNA]</scope>
    <source>
        <strain evidence="9">Lindley</strain>
    </source>
</reference>
<dbReference type="Proteomes" id="UP000050741">
    <property type="component" value="Unassembled WGS sequence"/>
</dbReference>
<keyword evidence="8" id="KW-0539">Nucleus</keyword>
<dbReference type="WBParaSite" id="GPLIN_001288400">
    <property type="protein sequence ID" value="GPLIN_001288400"/>
    <property type="gene ID" value="GPLIN_001288400"/>
</dbReference>
<dbReference type="PANTHER" id="PTHR10625:SF5">
    <property type="entry name" value="HISTONE DEACETYLASE"/>
    <property type="match status" value="1"/>
</dbReference>